<keyword evidence="7 10" id="KW-0804">Transcription</keyword>
<dbReference type="EMBL" id="MF360831">
    <property type="protein sequence ID" value="ASL70515.1"/>
    <property type="molecule type" value="Genomic_DNA"/>
</dbReference>
<dbReference type="GO" id="GO:0003700">
    <property type="term" value="F:DNA-binding transcription factor activity"/>
    <property type="evidence" value="ECO:0007669"/>
    <property type="project" value="InterPro"/>
</dbReference>
<feature type="region of interest" description="Disordered" evidence="11">
    <location>
        <begin position="283"/>
        <end position="331"/>
    </location>
</feature>
<organism evidence="14">
    <name type="scientific">Brachionus rotundiformis</name>
    <dbReference type="NCBI Taxonomy" id="96890"/>
    <lineage>
        <taxon>Eukaryota</taxon>
        <taxon>Metazoa</taxon>
        <taxon>Spiralia</taxon>
        <taxon>Gnathifera</taxon>
        <taxon>Rotifera</taxon>
        <taxon>Eurotatoria</taxon>
        <taxon>Monogononta</taxon>
        <taxon>Pseudotrocha</taxon>
        <taxon>Ploima</taxon>
        <taxon>Brachionidae</taxon>
        <taxon>Brachionus</taxon>
    </lineage>
</organism>
<comment type="similarity">
    <text evidence="10">Belongs to the nuclear hormone receptor family.</text>
</comment>
<dbReference type="PANTHER" id="PTHR24083">
    <property type="entry name" value="NUCLEAR HORMONE RECEPTOR"/>
    <property type="match status" value="1"/>
</dbReference>
<feature type="compositionally biased region" description="Basic and acidic residues" evidence="11">
    <location>
        <begin position="155"/>
        <end position="171"/>
    </location>
</feature>
<evidence type="ECO:0000259" key="13">
    <source>
        <dbReference type="PROSITE" id="PS51843"/>
    </source>
</evidence>
<dbReference type="FunFam" id="3.30.50.10:FF:000028">
    <property type="entry name" value="Nuclear receptor subfamily 2, group E, member 3"/>
    <property type="match status" value="1"/>
</dbReference>
<keyword evidence="3 10" id="KW-0863">Zinc-finger</keyword>
<proteinExistence type="inferred from homology"/>
<dbReference type="PROSITE" id="PS00031">
    <property type="entry name" value="NUCLEAR_REC_DBD_1"/>
    <property type="match status" value="1"/>
</dbReference>
<evidence type="ECO:0000256" key="2">
    <source>
        <dbReference type="ARBA" id="ARBA00022723"/>
    </source>
</evidence>
<feature type="region of interest" description="Disordered" evidence="11">
    <location>
        <begin position="147"/>
        <end position="171"/>
    </location>
</feature>
<dbReference type="InterPro" id="IPR050274">
    <property type="entry name" value="Nuclear_hormone_rcpt_NR2"/>
</dbReference>
<feature type="compositionally biased region" description="Basic and acidic residues" evidence="11">
    <location>
        <begin position="313"/>
        <end position="328"/>
    </location>
</feature>
<dbReference type="SUPFAM" id="SSF48508">
    <property type="entry name" value="Nuclear receptor ligand-binding domain"/>
    <property type="match status" value="1"/>
</dbReference>
<accession>A0A221CAZ1</accession>
<keyword evidence="8 10" id="KW-0675">Receptor</keyword>
<dbReference type="CDD" id="cd06970">
    <property type="entry name" value="NR_DBD_PNR"/>
    <property type="match status" value="1"/>
</dbReference>
<evidence type="ECO:0000256" key="6">
    <source>
        <dbReference type="ARBA" id="ARBA00023125"/>
    </source>
</evidence>
<evidence type="ECO:0000256" key="9">
    <source>
        <dbReference type="ARBA" id="ARBA00023242"/>
    </source>
</evidence>
<evidence type="ECO:0000313" key="14">
    <source>
        <dbReference type="EMBL" id="ASL70515.1"/>
    </source>
</evidence>
<dbReference type="Pfam" id="PF00104">
    <property type="entry name" value="Hormone_recep"/>
    <property type="match status" value="1"/>
</dbReference>
<dbReference type="InterPro" id="IPR000536">
    <property type="entry name" value="Nucl_hrmn_rcpt_lig-bd"/>
</dbReference>
<evidence type="ECO:0000256" key="5">
    <source>
        <dbReference type="ARBA" id="ARBA00023015"/>
    </source>
</evidence>
<evidence type="ECO:0000256" key="11">
    <source>
        <dbReference type="SAM" id="MobiDB-lite"/>
    </source>
</evidence>
<dbReference type="GO" id="GO:0045944">
    <property type="term" value="P:positive regulation of transcription by RNA polymerase II"/>
    <property type="evidence" value="ECO:0007669"/>
    <property type="project" value="UniProtKB-ARBA"/>
</dbReference>
<reference evidence="14" key="2">
    <citation type="submission" date="2017-06" db="EMBL/GenBank/DDBJ databases">
        <authorList>
            <person name="Kim H.J."/>
            <person name="Triplett B.A."/>
        </authorList>
    </citation>
    <scope>NUCLEOTIDE SEQUENCE</scope>
</reference>
<keyword evidence="9 10" id="KW-0539">Nucleus</keyword>
<reference evidence="14" key="1">
    <citation type="journal article" date="2017" name="Gen. Comp. Endocrinol.">
        <title>Genome-wide identification of nuclear receptor (NR) genes and the evolutionary significance of the NR1O subfamily in the monogonont rotifer Brachionus spp.</title>
        <authorList>
            <person name="Kim D.H."/>
            <person name="Kim H.S."/>
            <person name="Hwang D.S."/>
            <person name="Kim H.J."/>
            <person name="Hagiwara A."/>
            <person name="Lee J.S."/>
            <person name="Jeong C.B."/>
        </authorList>
    </citation>
    <scope>NUCLEOTIDE SEQUENCE</scope>
</reference>
<dbReference type="InterPro" id="IPR001628">
    <property type="entry name" value="Znf_hrmn_rcpt"/>
</dbReference>
<dbReference type="InterPro" id="IPR035500">
    <property type="entry name" value="NHR-like_dom_sf"/>
</dbReference>
<dbReference type="InterPro" id="IPR001723">
    <property type="entry name" value="Nuclear_hrmn_rcpt"/>
</dbReference>
<dbReference type="SMART" id="SM00399">
    <property type="entry name" value="ZnF_C4"/>
    <property type="match status" value="1"/>
</dbReference>
<evidence type="ECO:0000256" key="1">
    <source>
        <dbReference type="ARBA" id="ARBA00004123"/>
    </source>
</evidence>
<dbReference type="PROSITE" id="PS51843">
    <property type="entry name" value="NR_LBD"/>
    <property type="match status" value="1"/>
</dbReference>
<dbReference type="GO" id="GO:0008270">
    <property type="term" value="F:zinc ion binding"/>
    <property type="evidence" value="ECO:0007669"/>
    <property type="project" value="UniProtKB-KW"/>
</dbReference>
<dbReference type="GO" id="GO:0005634">
    <property type="term" value="C:nucleus"/>
    <property type="evidence" value="ECO:0007669"/>
    <property type="project" value="UniProtKB-SubCell"/>
</dbReference>
<dbReference type="AlphaFoldDB" id="A0A221CAZ1"/>
<evidence type="ECO:0000259" key="12">
    <source>
        <dbReference type="PROSITE" id="PS51030"/>
    </source>
</evidence>
<evidence type="ECO:0000256" key="3">
    <source>
        <dbReference type="ARBA" id="ARBA00022771"/>
    </source>
</evidence>
<feature type="domain" description="NR LBD" evidence="13">
    <location>
        <begin position="283"/>
        <end position="521"/>
    </location>
</feature>
<dbReference type="Pfam" id="PF00105">
    <property type="entry name" value="zf-C4"/>
    <property type="match status" value="1"/>
</dbReference>
<sequence length="521" mass="58484">MDVLNDSIGDIKNENLIGSVSSKSDDCDEHQLISPHSIESSYLNSNSDCSSPNRHTPVKKTDSLHIDNLIHTPMTQFKPPGLVSPQDYLFNIQNSLHKQPNLRLIAASLGSMYGNFMTPAPAFSLPHNYFANMAKYAASVSGVQYSPEESEDFEEEKKSQDNEQREAERRTSTTPNSLTCVVCGDVSSGKHYGILACNGCSGFFKRSVRRKLIYRCQAGTGNCVIDKAHRNQCQACRLKKCLRMGMNKDAVQNERQPRNTAQVKPDSLIAYVKDGATVSVLHDEQRLADEASDDEEDRDEKKRPRKNRFGQKRKLDADGDDRREKTSRIDSPIPAVNVDTSLQETSARVLLMSIKWCKSLPSFAALPLRDQIILLEESWPEIFLLSALQISLPLEVNPFLTANDYADDKSNVKLITEVFSKFKILNIDPNEFAFLKAIVLFKSEIRGLRDAQGVENLQDQAQIMLSQHINSQSMPPNRFGKLLLVLPMLRTVGGQRIEKLYFSQSIASLSIEKILTDLIKN</sequence>
<dbReference type="Gene3D" id="3.30.50.10">
    <property type="entry name" value="Erythroid Transcription Factor GATA-1, subunit A"/>
    <property type="match status" value="1"/>
</dbReference>
<dbReference type="PRINTS" id="PR00398">
    <property type="entry name" value="STRDHORMONER"/>
</dbReference>
<dbReference type="InterPro" id="IPR013088">
    <property type="entry name" value="Znf_NHR/GATA"/>
</dbReference>
<dbReference type="PRINTS" id="PR00047">
    <property type="entry name" value="STROIDFINGER"/>
</dbReference>
<keyword evidence="6 10" id="KW-0238">DNA-binding</keyword>
<keyword evidence="2 10" id="KW-0479">Metal-binding</keyword>
<comment type="subcellular location">
    <subcellularLocation>
        <location evidence="1 10">Nucleus</location>
    </subcellularLocation>
</comment>
<evidence type="ECO:0000256" key="8">
    <source>
        <dbReference type="ARBA" id="ARBA00023170"/>
    </source>
</evidence>
<evidence type="ECO:0000256" key="10">
    <source>
        <dbReference type="RuleBase" id="RU004334"/>
    </source>
</evidence>
<evidence type="ECO:0000256" key="4">
    <source>
        <dbReference type="ARBA" id="ARBA00022833"/>
    </source>
</evidence>
<dbReference type="Gene3D" id="1.10.565.10">
    <property type="entry name" value="Retinoid X Receptor"/>
    <property type="match status" value="1"/>
</dbReference>
<dbReference type="GO" id="GO:0043565">
    <property type="term" value="F:sequence-specific DNA binding"/>
    <property type="evidence" value="ECO:0007669"/>
    <property type="project" value="InterPro"/>
</dbReference>
<dbReference type="PROSITE" id="PS51030">
    <property type="entry name" value="NUCLEAR_REC_DBD_2"/>
    <property type="match status" value="1"/>
</dbReference>
<dbReference type="SMART" id="SM00430">
    <property type="entry name" value="HOLI"/>
    <property type="match status" value="1"/>
</dbReference>
<dbReference type="SUPFAM" id="SSF57716">
    <property type="entry name" value="Glucocorticoid receptor-like (DNA-binding domain)"/>
    <property type="match status" value="1"/>
</dbReference>
<feature type="domain" description="Nuclear receptor" evidence="12">
    <location>
        <begin position="177"/>
        <end position="253"/>
    </location>
</feature>
<name>A0A221CAZ1_9BILA</name>
<evidence type="ECO:0000256" key="7">
    <source>
        <dbReference type="ARBA" id="ARBA00023163"/>
    </source>
</evidence>
<feature type="compositionally biased region" description="Basic residues" evidence="11">
    <location>
        <begin position="303"/>
        <end position="312"/>
    </location>
</feature>
<protein>
    <submittedName>
        <fullName evidence="14">Nuclear receptor</fullName>
    </submittedName>
</protein>
<keyword evidence="4 10" id="KW-0862">Zinc</keyword>
<keyword evidence="5 10" id="KW-0805">Transcription regulation</keyword>